<gene>
    <name evidence="2" type="ORF">BCR24_14830</name>
</gene>
<dbReference type="Proteomes" id="UP000094469">
    <property type="component" value="Unassembled WGS sequence"/>
</dbReference>
<feature type="transmembrane region" description="Helical" evidence="1">
    <location>
        <begin position="6"/>
        <end position="23"/>
    </location>
</feature>
<keyword evidence="3" id="KW-1185">Reference proteome</keyword>
<reference evidence="3" key="1">
    <citation type="submission" date="2016-09" db="EMBL/GenBank/DDBJ databases">
        <authorList>
            <person name="Gulvik C.A."/>
        </authorList>
    </citation>
    <scope>NUCLEOTIDE SEQUENCE [LARGE SCALE GENOMIC DNA]</scope>
    <source>
        <strain evidence="3">LMG 26676</strain>
    </source>
</reference>
<keyword evidence="1" id="KW-1133">Transmembrane helix</keyword>
<dbReference type="STRING" id="1131292.BCR24_14830"/>
<name>A0A1E5HC66_9ENTE</name>
<dbReference type="AlphaFoldDB" id="A0A1E5HC66"/>
<protein>
    <submittedName>
        <fullName evidence="2">Uncharacterized protein</fullName>
    </submittedName>
</protein>
<dbReference type="RefSeq" id="WP_069640018.1">
    <property type="nucleotide sequence ID" value="NZ_JAFBEZ010000023.1"/>
</dbReference>
<keyword evidence="1" id="KW-0812">Transmembrane</keyword>
<keyword evidence="1" id="KW-0472">Membrane</keyword>
<sequence>MKKDWIIPILAISIIGFVIWLNIHEYTKTVINIQKAIPAKIIAIQHFGEKQGTAIKYEVTKSVNKNEEYHEINDADFNNNFFVTTEYETEKKTFGRNSLGESKTKTNYFNLYIYDISLDKTKLPKKIDVYKEMNQRYSENNLHIVYRGVFKSDEHFYSTFGIFSSDNEELNETILYDISQDKWILDKNWSLNKLAWNGFEGESAILYTSNFSDRWYKGKLKTSNNNIIISSNSNDNILDITLFDKYPELSSFRQLDKNENLGLFFSDEIYNKGILNLLVSKDENPYDGLILNKENSIDDQEHEIHSFEDYQKYSRYANKEN</sequence>
<evidence type="ECO:0000313" key="3">
    <source>
        <dbReference type="Proteomes" id="UP000094469"/>
    </source>
</evidence>
<evidence type="ECO:0000256" key="1">
    <source>
        <dbReference type="SAM" id="Phobius"/>
    </source>
</evidence>
<accession>A0A1E5HC66</accession>
<dbReference type="EMBL" id="MIKC01000013">
    <property type="protein sequence ID" value="OEG22552.1"/>
    <property type="molecule type" value="Genomic_DNA"/>
</dbReference>
<evidence type="ECO:0000313" key="2">
    <source>
        <dbReference type="EMBL" id="OEG22552.1"/>
    </source>
</evidence>
<proteinExistence type="predicted"/>
<comment type="caution">
    <text evidence="2">The sequence shown here is derived from an EMBL/GenBank/DDBJ whole genome shotgun (WGS) entry which is preliminary data.</text>
</comment>
<organism evidence="2 3">
    <name type="scientific">Enterococcus ureilyticus</name>
    <dbReference type="NCBI Taxonomy" id="1131292"/>
    <lineage>
        <taxon>Bacteria</taxon>
        <taxon>Bacillati</taxon>
        <taxon>Bacillota</taxon>
        <taxon>Bacilli</taxon>
        <taxon>Lactobacillales</taxon>
        <taxon>Enterococcaceae</taxon>
        <taxon>Enterococcus</taxon>
    </lineage>
</organism>